<gene>
    <name evidence="1" type="ORF">R1flu_012773</name>
</gene>
<reference evidence="1 2" key="1">
    <citation type="submission" date="2024-09" db="EMBL/GenBank/DDBJ databases">
        <title>Chromosome-scale assembly of Riccia fluitans.</title>
        <authorList>
            <person name="Paukszto L."/>
            <person name="Sawicki J."/>
            <person name="Karawczyk K."/>
            <person name="Piernik-Szablinska J."/>
            <person name="Szczecinska M."/>
            <person name="Mazdziarz M."/>
        </authorList>
    </citation>
    <scope>NUCLEOTIDE SEQUENCE [LARGE SCALE GENOMIC DNA]</scope>
    <source>
        <strain evidence="1">Rf_01</strain>
        <tissue evidence="1">Aerial parts of the thallus</tissue>
    </source>
</reference>
<proteinExistence type="predicted"/>
<keyword evidence="2" id="KW-1185">Reference proteome</keyword>
<evidence type="ECO:0000313" key="2">
    <source>
        <dbReference type="Proteomes" id="UP001605036"/>
    </source>
</evidence>
<protein>
    <submittedName>
        <fullName evidence="1">Uncharacterized protein</fullName>
    </submittedName>
</protein>
<comment type="caution">
    <text evidence="1">The sequence shown here is derived from an EMBL/GenBank/DDBJ whole genome shotgun (WGS) entry which is preliminary data.</text>
</comment>
<dbReference type="EMBL" id="JBHFFA010000002">
    <property type="protein sequence ID" value="KAL2645186.1"/>
    <property type="molecule type" value="Genomic_DNA"/>
</dbReference>
<organism evidence="1 2">
    <name type="scientific">Riccia fluitans</name>
    <dbReference type="NCBI Taxonomy" id="41844"/>
    <lineage>
        <taxon>Eukaryota</taxon>
        <taxon>Viridiplantae</taxon>
        <taxon>Streptophyta</taxon>
        <taxon>Embryophyta</taxon>
        <taxon>Marchantiophyta</taxon>
        <taxon>Marchantiopsida</taxon>
        <taxon>Marchantiidae</taxon>
        <taxon>Marchantiales</taxon>
        <taxon>Ricciaceae</taxon>
        <taxon>Riccia</taxon>
    </lineage>
</organism>
<sequence>MAGAEGNGSWQEPSIPKVDLGASGSKNRILKDTGAEKILEAFMLFLQQQQSIERREMLATKSLHAIVEKLDQFDGQDISKYLRMYKKEMKLNRVPKWEMIQTFKLAVVLEIRELVKGLIEHFNDDWEVFSRAMKEEIFLEDSDRVIKRSFLEWME</sequence>
<dbReference type="Proteomes" id="UP001605036">
    <property type="component" value="Unassembled WGS sequence"/>
</dbReference>
<dbReference type="AlphaFoldDB" id="A0ABD1ZBL6"/>
<name>A0ABD1ZBL6_9MARC</name>
<evidence type="ECO:0000313" key="1">
    <source>
        <dbReference type="EMBL" id="KAL2645186.1"/>
    </source>
</evidence>
<accession>A0ABD1ZBL6</accession>